<dbReference type="EMBL" id="NVSR01000002">
    <property type="protein sequence ID" value="PCI30729.1"/>
    <property type="molecule type" value="Genomic_DNA"/>
</dbReference>
<protein>
    <recommendedName>
        <fullName evidence="4">siroheme decarboxylase</fullName>
        <ecNumber evidence="4">4.1.1.111</ecNumber>
    </recommendedName>
</protein>
<evidence type="ECO:0000256" key="1">
    <source>
        <dbReference type="ARBA" id="ARBA00023239"/>
    </source>
</evidence>
<dbReference type="GO" id="GO:0016829">
    <property type="term" value="F:lyase activity"/>
    <property type="evidence" value="ECO:0007669"/>
    <property type="project" value="UniProtKB-KW"/>
</dbReference>
<proteinExistence type="inferred from homology"/>
<comment type="pathway">
    <text evidence="2">Porphyrin-containing compound metabolism.</text>
</comment>
<dbReference type="Pfam" id="PF22451">
    <property type="entry name" value="NirdL-like_HTH"/>
    <property type="match status" value="2"/>
</dbReference>
<evidence type="ECO:0000256" key="5">
    <source>
        <dbReference type="ARBA" id="ARBA00048470"/>
    </source>
</evidence>
<organism evidence="8 9">
    <name type="scientific">SAR324 cluster bacterium</name>
    <dbReference type="NCBI Taxonomy" id="2024889"/>
    <lineage>
        <taxon>Bacteria</taxon>
        <taxon>Deltaproteobacteria</taxon>
        <taxon>SAR324 cluster</taxon>
    </lineage>
</organism>
<feature type="domain" description="Siroheme decarboxylase NirL-like HTH" evidence="7">
    <location>
        <begin position="10"/>
        <end position="54"/>
    </location>
</feature>
<dbReference type="EC" id="4.1.1.111" evidence="4"/>
<evidence type="ECO:0000256" key="3">
    <source>
        <dbReference type="ARBA" id="ARBA00023457"/>
    </source>
</evidence>
<dbReference type="InterPro" id="IPR040523">
    <property type="entry name" value="AsnC_trans_reg2"/>
</dbReference>
<evidence type="ECO:0000256" key="2">
    <source>
        <dbReference type="ARBA" id="ARBA00023444"/>
    </source>
</evidence>
<dbReference type="PANTHER" id="PTHR43413">
    <property type="entry name" value="TRANSCRIPTIONAL REGULATOR, ASNC FAMILY"/>
    <property type="match status" value="1"/>
</dbReference>
<dbReference type="Pfam" id="PF17805">
    <property type="entry name" value="AsnC_trans_reg2"/>
    <property type="match status" value="2"/>
</dbReference>
<reference evidence="9" key="1">
    <citation type="submission" date="2017-08" db="EMBL/GenBank/DDBJ databases">
        <title>A dynamic microbial community with high functional redundancy inhabits the cold, oxic subseafloor aquifer.</title>
        <authorList>
            <person name="Tully B.J."/>
            <person name="Wheat C.G."/>
            <person name="Glazer B.T."/>
            <person name="Huber J.A."/>
        </authorList>
    </citation>
    <scope>NUCLEOTIDE SEQUENCE [LARGE SCALE GENOMIC DNA]</scope>
</reference>
<evidence type="ECO:0000256" key="4">
    <source>
        <dbReference type="ARBA" id="ARBA00023471"/>
    </source>
</evidence>
<feature type="domain" description="Siroheme decarboxylase NirL-like HTH" evidence="7">
    <location>
        <begin position="175"/>
        <end position="213"/>
    </location>
</feature>
<dbReference type="InterPro" id="IPR050684">
    <property type="entry name" value="HTH-Siroheme_Decarb"/>
</dbReference>
<comment type="caution">
    <text evidence="8">The sequence shown here is derived from an EMBL/GenBank/DDBJ whole genome shotgun (WGS) entry which is preliminary data.</text>
</comment>
<dbReference type="PANTHER" id="PTHR43413:SF1">
    <property type="entry name" value="SIROHEME DECARBOXYLASE NIRL SUBUNIT"/>
    <property type="match status" value="1"/>
</dbReference>
<dbReference type="InterPro" id="IPR053953">
    <property type="entry name" value="NirdL-like_HTH"/>
</dbReference>
<dbReference type="Proteomes" id="UP000218113">
    <property type="component" value="Unassembled WGS sequence"/>
</dbReference>
<feature type="domain" description="Siroheme decarboxylase AsnC-like ligand binding" evidence="6">
    <location>
        <begin position="230"/>
        <end position="315"/>
    </location>
</feature>
<keyword evidence="1" id="KW-0456">Lyase</keyword>
<sequence length="336" mass="38718">MPLSEAQQNQLAKAIQKEIPFTIYPYREVARQLDLQEVDVIDQLKQWSQEDKLREVAGVFEGEALGYKSALAVGKIEESEIERVAAILSEHPTVTHNYRRTHAFNLWFTIAVPAEMGIKEHLQALSQLAGVELFQPMERTHTFKIGVNFDLKAKESTTVKKKKKKIEPIQASERDIRIIRALQTDLPYESRPFALVAEQCGLSEQELLEFGQKHQSGLIRRYGGTFRHRKLGVKGNGMVVWNVEEEQMQEIGEQLASQPEVSHCYARNMVAGFPYNLYSMIHGPDQEHCEGVARRISGQLGMDDYIILFSTHEYKKCRLRYFLPELDQWWQKNGQK</sequence>
<evidence type="ECO:0000313" key="9">
    <source>
        <dbReference type="Proteomes" id="UP000218113"/>
    </source>
</evidence>
<comment type="catalytic activity">
    <reaction evidence="5">
        <text>siroheme + 2 H(+) = 12,18-didecarboxysiroheme + 2 CO2</text>
        <dbReference type="Rhea" id="RHEA:19093"/>
        <dbReference type="ChEBI" id="CHEBI:15378"/>
        <dbReference type="ChEBI" id="CHEBI:16526"/>
        <dbReference type="ChEBI" id="CHEBI:60052"/>
        <dbReference type="ChEBI" id="CHEBI:140497"/>
        <dbReference type="EC" id="4.1.1.111"/>
    </reaction>
</comment>
<feature type="domain" description="Siroheme decarboxylase AsnC-like ligand binding" evidence="6">
    <location>
        <begin position="65"/>
        <end position="144"/>
    </location>
</feature>
<name>A0A2A4TBM5_9DELT</name>
<accession>A0A2A4TBM5</accession>
<dbReference type="AlphaFoldDB" id="A0A2A4TBM5"/>
<evidence type="ECO:0000313" key="8">
    <source>
        <dbReference type="EMBL" id="PCI30729.1"/>
    </source>
</evidence>
<evidence type="ECO:0000259" key="7">
    <source>
        <dbReference type="Pfam" id="PF22451"/>
    </source>
</evidence>
<comment type="similarity">
    <text evidence="3">Belongs to the Ahb/Nir family.</text>
</comment>
<gene>
    <name evidence="8" type="ORF">COB67_00845</name>
</gene>
<evidence type="ECO:0000259" key="6">
    <source>
        <dbReference type="Pfam" id="PF17805"/>
    </source>
</evidence>
<dbReference type="Gene3D" id="3.30.70.3460">
    <property type="match status" value="2"/>
</dbReference>